<dbReference type="CDD" id="cd17039">
    <property type="entry name" value="Ubl_ubiquitin_like"/>
    <property type="match status" value="3"/>
</dbReference>
<dbReference type="InterPro" id="IPR050158">
    <property type="entry name" value="Ubiquitin_ubiquitin-like"/>
</dbReference>
<feature type="domain" description="Ubiquitin-like" evidence="2">
    <location>
        <begin position="1"/>
        <end position="64"/>
    </location>
</feature>
<dbReference type="AlphaFoldDB" id="A0A0D9XKJ5"/>
<protein>
    <recommendedName>
        <fullName evidence="2">Ubiquitin-like domain-containing protein</fullName>
    </recommendedName>
</protein>
<dbReference type="SUPFAM" id="SSF54236">
    <property type="entry name" value="Ubiquitin-like"/>
    <property type="match status" value="4"/>
</dbReference>
<feature type="domain" description="Ubiquitin-like" evidence="2">
    <location>
        <begin position="144"/>
        <end position="212"/>
    </location>
</feature>
<evidence type="ECO:0000259" key="2">
    <source>
        <dbReference type="PROSITE" id="PS50053"/>
    </source>
</evidence>
<dbReference type="PROSITE" id="PS50053">
    <property type="entry name" value="UBIQUITIN_2"/>
    <property type="match status" value="4"/>
</dbReference>
<dbReference type="PANTHER" id="PTHR10666">
    <property type="entry name" value="UBIQUITIN"/>
    <property type="match status" value="1"/>
</dbReference>
<accession>A0A0D9XKJ5</accession>
<dbReference type="HOGENOM" id="CLU_070925_0_0_1"/>
<dbReference type="FunFam" id="3.10.20.90:FF:000211">
    <property type="entry name" value="Polyubiquitin 9"/>
    <property type="match status" value="1"/>
</dbReference>
<dbReference type="InterPro" id="IPR019956">
    <property type="entry name" value="Ubiquitin_dom"/>
</dbReference>
<feature type="domain" description="Ubiquitin-like" evidence="2">
    <location>
        <begin position="216"/>
        <end position="290"/>
    </location>
</feature>
<name>A0A0D9XKJ5_9ORYZ</name>
<dbReference type="Proteomes" id="UP000032180">
    <property type="component" value="Chromosome 10"/>
</dbReference>
<dbReference type="Pfam" id="PF00240">
    <property type="entry name" value="ubiquitin"/>
    <property type="match status" value="3"/>
</dbReference>
<dbReference type="InterPro" id="IPR029071">
    <property type="entry name" value="Ubiquitin-like_domsf"/>
</dbReference>
<dbReference type="InterPro" id="IPR000626">
    <property type="entry name" value="Ubiquitin-like_dom"/>
</dbReference>
<keyword evidence="4" id="KW-1185">Reference proteome</keyword>
<dbReference type="SMART" id="SM00213">
    <property type="entry name" value="UBQ"/>
    <property type="match status" value="4"/>
</dbReference>
<reference evidence="3" key="3">
    <citation type="submission" date="2015-04" db="UniProtKB">
        <authorList>
            <consortium name="EnsemblPlants"/>
        </authorList>
    </citation>
    <scope>IDENTIFICATION</scope>
</reference>
<dbReference type="eggNOG" id="KOG0001">
    <property type="taxonomic scope" value="Eukaryota"/>
</dbReference>
<dbReference type="GO" id="GO:0003729">
    <property type="term" value="F:mRNA binding"/>
    <property type="evidence" value="ECO:0007669"/>
    <property type="project" value="UniProtKB-ARBA"/>
</dbReference>
<evidence type="ECO:0000256" key="1">
    <source>
        <dbReference type="ARBA" id="ARBA00022499"/>
    </source>
</evidence>
<reference evidence="3 4" key="1">
    <citation type="submission" date="2012-08" db="EMBL/GenBank/DDBJ databases">
        <title>Oryza genome evolution.</title>
        <authorList>
            <person name="Wing R.A."/>
        </authorList>
    </citation>
    <scope>NUCLEOTIDE SEQUENCE</scope>
</reference>
<reference evidence="4" key="2">
    <citation type="submission" date="2013-12" db="EMBL/GenBank/DDBJ databases">
        <authorList>
            <person name="Yu Y."/>
            <person name="Lee S."/>
            <person name="de Baynast K."/>
            <person name="Wissotski M."/>
            <person name="Liu L."/>
            <person name="Talag J."/>
            <person name="Goicoechea J."/>
            <person name="Angelova A."/>
            <person name="Jetty R."/>
            <person name="Kudrna D."/>
            <person name="Golser W."/>
            <person name="Rivera L."/>
            <person name="Zhang J."/>
            <person name="Wing R."/>
        </authorList>
    </citation>
    <scope>NUCLEOTIDE SEQUENCE</scope>
</reference>
<dbReference type="Gramene" id="LPERR10G09610.1">
    <property type="protein sequence ID" value="LPERR10G09610.1"/>
    <property type="gene ID" value="LPERR10G09610"/>
</dbReference>
<organism evidence="3 4">
    <name type="scientific">Leersia perrieri</name>
    <dbReference type="NCBI Taxonomy" id="77586"/>
    <lineage>
        <taxon>Eukaryota</taxon>
        <taxon>Viridiplantae</taxon>
        <taxon>Streptophyta</taxon>
        <taxon>Embryophyta</taxon>
        <taxon>Tracheophyta</taxon>
        <taxon>Spermatophyta</taxon>
        <taxon>Magnoliopsida</taxon>
        <taxon>Liliopsida</taxon>
        <taxon>Poales</taxon>
        <taxon>Poaceae</taxon>
        <taxon>BOP clade</taxon>
        <taxon>Oryzoideae</taxon>
        <taxon>Oryzeae</taxon>
        <taxon>Oryzinae</taxon>
        <taxon>Leersia</taxon>
    </lineage>
</organism>
<dbReference type="EnsemblPlants" id="LPERR10G09610.1">
    <property type="protein sequence ID" value="LPERR10G09610.1"/>
    <property type="gene ID" value="LPERR10G09610"/>
</dbReference>
<evidence type="ECO:0000313" key="3">
    <source>
        <dbReference type="EnsemblPlants" id="LPERR10G09610.1"/>
    </source>
</evidence>
<keyword evidence="1" id="KW-1017">Isopeptide bond</keyword>
<dbReference type="PRINTS" id="PR00348">
    <property type="entry name" value="UBIQUITIN"/>
</dbReference>
<proteinExistence type="predicted"/>
<sequence length="355" mass="40271">MMKTFTLNVNSTDTIDQIKTKLSAIEGIDKSKQEMFFDGMHLKNEDKLADYNIMTNSSVDLYVTDGIQIFVKIPSVGKTIKLNVRKSSTVADVKAEIKQKEGTLMNKQILMHAGRQLVDNQMLSQCDLSNYQILHLFVCPTAKLHVFINAKGEKTIRLEVKCWYTIADVKMMIETLEGLPACYQILTRVVMALIDSQMLQDQHVKNNDTLFLDQNVQFFVKTWEGKTLTMILKMSDICNEIMDRLAEKLLFMEDLHYLVYRGRILSPWDTLLYHKVERDSTIYVRLLNPGIVKNTTVKDTNKSLDAASRDFLMALASDRTEQDGAVTTVARVKGGGKEQGYGCCAARRREGGGEL</sequence>
<evidence type="ECO:0000313" key="4">
    <source>
        <dbReference type="Proteomes" id="UP000032180"/>
    </source>
</evidence>
<feature type="domain" description="Ubiquitin-like" evidence="2">
    <location>
        <begin position="67"/>
        <end position="138"/>
    </location>
</feature>
<dbReference type="STRING" id="77586.A0A0D9XKJ5"/>
<dbReference type="Gene3D" id="3.10.20.90">
    <property type="entry name" value="Phosphatidylinositol 3-kinase Catalytic Subunit, Chain A, domain 1"/>
    <property type="match status" value="4"/>
</dbReference>